<keyword evidence="2" id="KW-1185">Reference proteome</keyword>
<dbReference type="EMBL" id="CP001681">
    <property type="protein sequence ID" value="ACU06233.1"/>
    <property type="molecule type" value="Genomic_DNA"/>
</dbReference>
<evidence type="ECO:0000313" key="2">
    <source>
        <dbReference type="Proteomes" id="UP000000852"/>
    </source>
</evidence>
<dbReference type="GO" id="GO:0032259">
    <property type="term" value="P:methylation"/>
    <property type="evidence" value="ECO:0007669"/>
    <property type="project" value="UniProtKB-KW"/>
</dbReference>
<organism evidence="1 2">
    <name type="scientific">Pedobacter heparinus (strain ATCC 13125 / DSM 2366 / CIP 104194 / JCM 7457 / NBRC 12017 / NCIMB 9290 / NRRL B-14731 / HIM 762-3)</name>
    <dbReference type="NCBI Taxonomy" id="485917"/>
    <lineage>
        <taxon>Bacteria</taxon>
        <taxon>Pseudomonadati</taxon>
        <taxon>Bacteroidota</taxon>
        <taxon>Sphingobacteriia</taxon>
        <taxon>Sphingobacteriales</taxon>
        <taxon>Sphingobacteriaceae</taxon>
        <taxon>Pedobacter</taxon>
    </lineage>
</organism>
<accession>C6XWE4</accession>
<protein>
    <submittedName>
        <fullName evidence="1">FkbM family methyltransferase</fullName>
    </submittedName>
</protein>
<gene>
    <name evidence="1" type="ordered locus">Phep_4042</name>
</gene>
<keyword evidence="1" id="KW-0489">Methyltransferase</keyword>
<dbReference type="KEGG" id="phe:Phep_4042"/>
<sequence length="214" mass="24065">MKARLSAFSLLNPGKLKVLLSLGIKGYLADKGWFDAYRTKSAIDQDGKPIAWVTYSFIDFIKDRISKQHDIFEFGSGNSTLFYAGMARSVYSVEHDRDWFEKSSKINLPNVNMIHCNLVPGGDYCKSAQTTGKKFHVIIVDGRDRVNCCKQAIDALTEDGVLVLDDSERPVYAEVHTFLQQHGFKYLPFSGMAPGVIISKYTSVFYKPNNCLNV</sequence>
<dbReference type="OrthoDB" id="938855at2"/>
<dbReference type="SUPFAM" id="SSF53335">
    <property type="entry name" value="S-adenosyl-L-methionine-dependent methyltransferases"/>
    <property type="match status" value="1"/>
</dbReference>
<dbReference type="AlphaFoldDB" id="C6XWE4"/>
<dbReference type="Proteomes" id="UP000000852">
    <property type="component" value="Chromosome"/>
</dbReference>
<evidence type="ECO:0000313" key="1">
    <source>
        <dbReference type="EMBL" id="ACU06233.1"/>
    </source>
</evidence>
<proteinExistence type="predicted"/>
<dbReference type="eggNOG" id="COG4122">
    <property type="taxonomic scope" value="Bacteria"/>
</dbReference>
<dbReference type="HOGENOM" id="CLU_095324_1_0_10"/>
<dbReference type="InterPro" id="IPR029063">
    <property type="entry name" value="SAM-dependent_MTases_sf"/>
</dbReference>
<name>C6XWE4_PEDHD</name>
<reference evidence="1 2" key="1">
    <citation type="journal article" date="2009" name="Stand. Genomic Sci.">
        <title>Complete genome sequence of Pedobacter heparinus type strain (HIM 762-3).</title>
        <authorList>
            <person name="Han C."/>
            <person name="Spring S."/>
            <person name="Lapidus A."/>
            <person name="Del Rio T.G."/>
            <person name="Tice H."/>
            <person name="Copeland A."/>
            <person name="Cheng J.F."/>
            <person name="Lucas S."/>
            <person name="Chen F."/>
            <person name="Nolan M."/>
            <person name="Bruce D."/>
            <person name="Goodwin L."/>
            <person name="Pitluck S."/>
            <person name="Ivanova N."/>
            <person name="Mavromatis K."/>
            <person name="Mikhailova N."/>
            <person name="Pati A."/>
            <person name="Chen A."/>
            <person name="Palaniappan K."/>
            <person name="Land M."/>
            <person name="Hauser L."/>
            <person name="Chang Y.J."/>
            <person name="Jeffries C.C."/>
            <person name="Saunders E."/>
            <person name="Chertkov O."/>
            <person name="Brettin T."/>
            <person name="Goker M."/>
            <person name="Rohde M."/>
            <person name="Bristow J."/>
            <person name="Eisen J.A."/>
            <person name="Markowitz V."/>
            <person name="Hugenholtz P."/>
            <person name="Kyrpides N.C."/>
            <person name="Klenk H.P."/>
            <person name="Detter J.C."/>
        </authorList>
    </citation>
    <scope>NUCLEOTIDE SEQUENCE [LARGE SCALE GENOMIC DNA]</scope>
    <source>
        <strain evidence="2">ATCC 13125 / DSM 2366 / CIP 104194 / JCM 7457 / NBRC 12017 / NCIMB 9290 / NRRL B-14731 / HIM 762-3</strain>
    </source>
</reference>
<dbReference type="Gene3D" id="3.40.50.150">
    <property type="entry name" value="Vaccinia Virus protein VP39"/>
    <property type="match status" value="1"/>
</dbReference>
<dbReference type="RefSeq" id="WP_015809841.1">
    <property type="nucleotide sequence ID" value="NC_013061.1"/>
</dbReference>
<dbReference type="STRING" id="485917.Phep_4042"/>
<dbReference type="GO" id="GO:0008168">
    <property type="term" value="F:methyltransferase activity"/>
    <property type="evidence" value="ECO:0007669"/>
    <property type="project" value="UniProtKB-KW"/>
</dbReference>
<keyword evidence="1" id="KW-0808">Transferase</keyword>